<evidence type="ECO:0000256" key="4">
    <source>
        <dbReference type="PROSITE-ProRule" id="PRU00134"/>
    </source>
</evidence>
<keyword evidence="8" id="KW-1185">Reference proteome</keyword>
<protein>
    <recommendedName>
        <fullName evidence="5">MYND-type domain-containing protein</fullName>
    </recommendedName>
</protein>
<reference evidence="6 8" key="1">
    <citation type="journal article" date="2008" name="Science">
        <title>The Physcomitrella genome reveals evolutionary insights into the conquest of land by plants.</title>
        <authorList>
            <person name="Rensing S."/>
            <person name="Lang D."/>
            <person name="Zimmer A."/>
            <person name="Terry A."/>
            <person name="Salamov A."/>
            <person name="Shapiro H."/>
            <person name="Nishiyama T."/>
            <person name="Perroud P.-F."/>
            <person name="Lindquist E."/>
            <person name="Kamisugi Y."/>
            <person name="Tanahashi T."/>
            <person name="Sakakibara K."/>
            <person name="Fujita T."/>
            <person name="Oishi K."/>
            <person name="Shin-I T."/>
            <person name="Kuroki Y."/>
            <person name="Toyoda A."/>
            <person name="Suzuki Y."/>
            <person name="Hashimoto A."/>
            <person name="Yamaguchi K."/>
            <person name="Sugano A."/>
            <person name="Kohara Y."/>
            <person name="Fujiyama A."/>
            <person name="Anterola A."/>
            <person name="Aoki S."/>
            <person name="Ashton N."/>
            <person name="Barbazuk W.B."/>
            <person name="Barker E."/>
            <person name="Bennetzen J."/>
            <person name="Bezanilla M."/>
            <person name="Blankenship R."/>
            <person name="Cho S.H."/>
            <person name="Dutcher S."/>
            <person name="Estelle M."/>
            <person name="Fawcett J.A."/>
            <person name="Gundlach H."/>
            <person name="Hanada K."/>
            <person name="Heyl A."/>
            <person name="Hicks K.A."/>
            <person name="Hugh J."/>
            <person name="Lohr M."/>
            <person name="Mayer K."/>
            <person name="Melkozernov A."/>
            <person name="Murata T."/>
            <person name="Nelson D."/>
            <person name="Pils B."/>
            <person name="Prigge M."/>
            <person name="Reiss B."/>
            <person name="Renner T."/>
            <person name="Rombauts S."/>
            <person name="Rushton P."/>
            <person name="Sanderfoot A."/>
            <person name="Schween G."/>
            <person name="Shiu S.-H."/>
            <person name="Stueber K."/>
            <person name="Theodoulou F.L."/>
            <person name="Tu H."/>
            <person name="Van de Peer Y."/>
            <person name="Verrier P.J."/>
            <person name="Waters E."/>
            <person name="Wood A."/>
            <person name="Yang L."/>
            <person name="Cove D."/>
            <person name="Cuming A."/>
            <person name="Hasebe M."/>
            <person name="Lucas S."/>
            <person name="Mishler D.B."/>
            <person name="Reski R."/>
            <person name="Grigoriev I."/>
            <person name="Quatrano R.S."/>
            <person name="Boore J.L."/>
        </authorList>
    </citation>
    <scope>NUCLEOTIDE SEQUENCE [LARGE SCALE GENOMIC DNA]</scope>
    <source>
        <strain evidence="7 8">cv. Gransden 2004</strain>
    </source>
</reference>
<dbReference type="eggNOG" id="KOG2084">
    <property type="taxonomic scope" value="Eukaryota"/>
</dbReference>
<dbReference type="PANTHER" id="PTHR47570">
    <property type="entry name" value="ZINC ION BINDING PROTEIN"/>
    <property type="match status" value="1"/>
</dbReference>
<feature type="domain" description="MYND-type" evidence="5">
    <location>
        <begin position="1"/>
        <end position="45"/>
    </location>
</feature>
<evidence type="ECO:0000256" key="1">
    <source>
        <dbReference type="ARBA" id="ARBA00022723"/>
    </source>
</evidence>
<name>A9TTP7_PHYPA</name>
<dbReference type="Gramene" id="Pp3c9_21180V3.2">
    <property type="protein sequence ID" value="PAC:32912290.CDS.1"/>
    <property type="gene ID" value="Pp3c9_21180"/>
</dbReference>
<dbReference type="InterPro" id="IPR002893">
    <property type="entry name" value="Znf_MYND"/>
</dbReference>
<dbReference type="PROSITE" id="PS01360">
    <property type="entry name" value="ZF_MYND_1"/>
    <property type="match status" value="1"/>
</dbReference>
<dbReference type="InterPro" id="IPR046824">
    <property type="entry name" value="Mss51-like_C"/>
</dbReference>
<dbReference type="EMBL" id="ABEU02000009">
    <property type="protein sequence ID" value="PNR48531.1"/>
    <property type="molecule type" value="Genomic_DNA"/>
</dbReference>
<sequence length="388" mass="43236">MDCAGGHLRGSCSGPATLRCGACGAIRYCSRKHQKAHWDEHALVCSRMAHQMQLAPVLYDFPFAYTHHTTRLIETQETSLCLLLESWDVHGEGLWAASCGCFQLATSQRSRGKDVDWRLPTDFCPCKAPEGSPAQHLQSWEEYYNWRGISFESPAALILTWPLSLYHAVCLAQSQTICSRPRETLLIHYLGPEKELEQLPAFVELLALLPAVEIHIDFVGPAVSKSADRETHTFSAFAHCSDLECACKKKGMDSNPKGLVTTRLWRGFYHDRHAELGRNPDLIFAANAGIAAFPSWHPTLELIVSLNVPALFTDYCEEAAVLATETIHHVIRGKHPDLEFPVQVNPFRQPLSPTNKDLDLPTFSNAFVFGIHGPSNARMSQETLPNPP</sequence>
<dbReference type="AlphaFoldDB" id="A9TTP7"/>
<dbReference type="RefSeq" id="XP_024383941.1">
    <property type="nucleotide sequence ID" value="XM_024528173.2"/>
</dbReference>
<dbReference type="PaxDb" id="3218-PP1S316_40V6.1"/>
<dbReference type="OrthoDB" id="5282002at2759"/>
<evidence type="ECO:0000313" key="6">
    <source>
        <dbReference type="EMBL" id="PNR48531.1"/>
    </source>
</evidence>
<dbReference type="OMA" id="GMWMYEC"/>
<dbReference type="Gramene" id="Pp3c9_21180V3.1">
    <property type="protein sequence ID" value="PAC:32912289.CDS.1"/>
    <property type="gene ID" value="Pp3c9_21180"/>
</dbReference>
<gene>
    <name evidence="7" type="primary">LOC112286363</name>
    <name evidence="6" type="ORF">PHYPA_013008</name>
</gene>
<reference evidence="6 8" key="2">
    <citation type="journal article" date="2018" name="Plant J.">
        <title>The Physcomitrella patens chromosome-scale assembly reveals moss genome structure and evolution.</title>
        <authorList>
            <person name="Lang D."/>
            <person name="Ullrich K.K."/>
            <person name="Murat F."/>
            <person name="Fuchs J."/>
            <person name="Jenkins J."/>
            <person name="Haas F.B."/>
            <person name="Piednoel M."/>
            <person name="Gundlach H."/>
            <person name="Van Bel M."/>
            <person name="Meyberg R."/>
            <person name="Vives C."/>
            <person name="Morata J."/>
            <person name="Symeonidi A."/>
            <person name="Hiss M."/>
            <person name="Muchero W."/>
            <person name="Kamisugi Y."/>
            <person name="Saleh O."/>
            <person name="Blanc G."/>
            <person name="Decker E.L."/>
            <person name="van Gessel N."/>
            <person name="Grimwood J."/>
            <person name="Hayes R.D."/>
            <person name="Graham S.W."/>
            <person name="Gunter L.E."/>
            <person name="McDaniel S.F."/>
            <person name="Hoernstein S.N.W."/>
            <person name="Larsson A."/>
            <person name="Li F.W."/>
            <person name="Perroud P.F."/>
            <person name="Phillips J."/>
            <person name="Ranjan P."/>
            <person name="Rokshar D.S."/>
            <person name="Rothfels C.J."/>
            <person name="Schneider L."/>
            <person name="Shu S."/>
            <person name="Stevenson D.W."/>
            <person name="Thummler F."/>
            <person name="Tillich M."/>
            <person name="Villarreal Aguilar J.C."/>
            <person name="Widiez T."/>
            <person name="Wong G.K."/>
            <person name="Wymore A."/>
            <person name="Zhang Y."/>
            <person name="Zimmer A.D."/>
            <person name="Quatrano R.S."/>
            <person name="Mayer K.F.X."/>
            <person name="Goodstein D."/>
            <person name="Casacuberta J.M."/>
            <person name="Vandepoele K."/>
            <person name="Reski R."/>
            <person name="Cuming A.C."/>
            <person name="Tuskan G.A."/>
            <person name="Maumus F."/>
            <person name="Salse J."/>
            <person name="Schmutz J."/>
            <person name="Rensing S.A."/>
        </authorList>
    </citation>
    <scope>NUCLEOTIDE SEQUENCE [LARGE SCALE GENOMIC DNA]</scope>
    <source>
        <strain evidence="7 8">cv. Gransden 2004</strain>
    </source>
</reference>
<reference evidence="7" key="3">
    <citation type="submission" date="2020-12" db="UniProtKB">
        <authorList>
            <consortium name="EnsemblPlants"/>
        </authorList>
    </citation>
    <scope>IDENTIFICATION</scope>
</reference>
<evidence type="ECO:0000313" key="7">
    <source>
        <dbReference type="EnsemblPlants" id="PAC:32912289.CDS.1"/>
    </source>
</evidence>
<dbReference type="STRING" id="3218.A9TTP7"/>
<dbReference type="EnsemblPlants" id="Pp3c9_21180V3.1">
    <property type="protein sequence ID" value="PAC:32912289.CDS.1"/>
    <property type="gene ID" value="Pp3c9_21180"/>
</dbReference>
<keyword evidence="1" id="KW-0479">Metal-binding</keyword>
<dbReference type="GeneID" id="112286363"/>
<dbReference type="HOGENOM" id="CLU_044168_0_0_1"/>
<evidence type="ECO:0000313" key="8">
    <source>
        <dbReference type="Proteomes" id="UP000006727"/>
    </source>
</evidence>
<dbReference type="GO" id="GO:0008270">
    <property type="term" value="F:zinc ion binding"/>
    <property type="evidence" value="ECO:0007669"/>
    <property type="project" value="UniProtKB-KW"/>
</dbReference>
<evidence type="ECO:0000256" key="2">
    <source>
        <dbReference type="ARBA" id="ARBA00022771"/>
    </source>
</evidence>
<dbReference type="EnsemblPlants" id="Pp3c9_21180V3.2">
    <property type="protein sequence ID" value="PAC:32912290.CDS.1"/>
    <property type="gene ID" value="Pp3c9_21180"/>
</dbReference>
<dbReference type="Pfam" id="PF01753">
    <property type="entry name" value="zf-MYND"/>
    <property type="match status" value="1"/>
</dbReference>
<proteinExistence type="predicted"/>
<accession>A9TTP7</accession>
<dbReference type="PROSITE" id="PS50865">
    <property type="entry name" value="ZF_MYND_2"/>
    <property type="match status" value="1"/>
</dbReference>
<keyword evidence="2 4" id="KW-0863">Zinc-finger</keyword>
<dbReference type="Proteomes" id="UP000006727">
    <property type="component" value="Chromosome 9"/>
</dbReference>
<dbReference type="Pfam" id="PF20179">
    <property type="entry name" value="MSS51_C"/>
    <property type="match status" value="1"/>
</dbReference>
<keyword evidence="3" id="KW-0862">Zinc</keyword>
<dbReference type="PANTHER" id="PTHR47570:SF1">
    <property type="entry name" value="ZINC ION BINDING PROTEIN"/>
    <property type="match status" value="1"/>
</dbReference>
<evidence type="ECO:0000256" key="3">
    <source>
        <dbReference type="ARBA" id="ARBA00022833"/>
    </source>
</evidence>
<dbReference type="Gene3D" id="6.10.140.2220">
    <property type="match status" value="1"/>
</dbReference>
<dbReference type="SUPFAM" id="SSF144232">
    <property type="entry name" value="HIT/MYND zinc finger-like"/>
    <property type="match status" value="1"/>
</dbReference>
<evidence type="ECO:0000259" key="5">
    <source>
        <dbReference type="PROSITE" id="PS50865"/>
    </source>
</evidence>
<organism evidence="6">
    <name type="scientific">Physcomitrium patens</name>
    <name type="common">Spreading-leaved earth moss</name>
    <name type="synonym">Physcomitrella patens</name>
    <dbReference type="NCBI Taxonomy" id="3218"/>
    <lineage>
        <taxon>Eukaryota</taxon>
        <taxon>Viridiplantae</taxon>
        <taxon>Streptophyta</taxon>
        <taxon>Embryophyta</taxon>
        <taxon>Bryophyta</taxon>
        <taxon>Bryophytina</taxon>
        <taxon>Bryopsida</taxon>
        <taxon>Funariidae</taxon>
        <taxon>Funariales</taxon>
        <taxon>Funariaceae</taxon>
        <taxon>Physcomitrium</taxon>
    </lineage>
</organism>